<feature type="region of interest" description="Disordered" evidence="1">
    <location>
        <begin position="148"/>
        <end position="193"/>
    </location>
</feature>
<gene>
    <name evidence="3" type="ORF">PCOR1329_LOCUS19670</name>
</gene>
<evidence type="ECO:0000256" key="2">
    <source>
        <dbReference type="SAM" id="SignalP"/>
    </source>
</evidence>
<name>A0ABN9RFM2_9DINO</name>
<protein>
    <submittedName>
        <fullName evidence="3">Uncharacterized protein</fullName>
    </submittedName>
</protein>
<feature type="chain" id="PRO_5045591871" evidence="2">
    <location>
        <begin position="20"/>
        <end position="193"/>
    </location>
</feature>
<keyword evidence="2" id="KW-0732">Signal</keyword>
<evidence type="ECO:0000313" key="4">
    <source>
        <dbReference type="Proteomes" id="UP001189429"/>
    </source>
</evidence>
<dbReference type="EMBL" id="CAUYUJ010006310">
    <property type="protein sequence ID" value="CAK0816905.1"/>
    <property type="molecule type" value="Genomic_DNA"/>
</dbReference>
<feature type="signal peptide" evidence="2">
    <location>
        <begin position="1"/>
        <end position="19"/>
    </location>
</feature>
<accession>A0ABN9RFM2</accession>
<comment type="caution">
    <text evidence="3">The sequence shown here is derived from an EMBL/GenBank/DDBJ whole genome shotgun (WGS) entry which is preliminary data.</text>
</comment>
<organism evidence="3 4">
    <name type="scientific">Prorocentrum cordatum</name>
    <dbReference type="NCBI Taxonomy" id="2364126"/>
    <lineage>
        <taxon>Eukaryota</taxon>
        <taxon>Sar</taxon>
        <taxon>Alveolata</taxon>
        <taxon>Dinophyceae</taxon>
        <taxon>Prorocentrales</taxon>
        <taxon>Prorocentraceae</taxon>
        <taxon>Prorocentrum</taxon>
    </lineage>
</organism>
<reference evidence="3" key="1">
    <citation type="submission" date="2023-10" db="EMBL/GenBank/DDBJ databases">
        <authorList>
            <person name="Chen Y."/>
            <person name="Shah S."/>
            <person name="Dougan E. K."/>
            <person name="Thang M."/>
            <person name="Chan C."/>
        </authorList>
    </citation>
    <scope>NUCLEOTIDE SEQUENCE [LARGE SCALE GENOMIC DNA]</scope>
</reference>
<sequence length="193" mass="19763">MGAAQWALLPATLLGPGRGSLDCWQGDFSPDLDRCCDTTRGATGESSCWAGEFTFEGCCTPGARVSAGDLAVWLVAAERKYGGVHRLPCASPAGSCTGGDRMGPRPEGNAYARFYAGILRPLMPPSPGFHLAEVGVLAGVGLAIGPEKPSKPQTFGGPRGLIGSALHKPPTPLPQHMERARGGSGGAPPGVRG</sequence>
<dbReference type="Proteomes" id="UP001189429">
    <property type="component" value="Unassembled WGS sequence"/>
</dbReference>
<feature type="compositionally biased region" description="Gly residues" evidence="1">
    <location>
        <begin position="182"/>
        <end position="193"/>
    </location>
</feature>
<evidence type="ECO:0000313" key="3">
    <source>
        <dbReference type="EMBL" id="CAK0816905.1"/>
    </source>
</evidence>
<evidence type="ECO:0000256" key="1">
    <source>
        <dbReference type="SAM" id="MobiDB-lite"/>
    </source>
</evidence>
<feature type="non-terminal residue" evidence="3">
    <location>
        <position position="193"/>
    </location>
</feature>
<proteinExistence type="predicted"/>
<keyword evidence="4" id="KW-1185">Reference proteome</keyword>